<evidence type="ECO:0000313" key="1">
    <source>
        <dbReference type="EMBL" id="GBP46983.1"/>
    </source>
</evidence>
<accession>A0A4C1W7I6</accession>
<name>A0A4C1W7I6_EUMVA</name>
<dbReference type="AlphaFoldDB" id="A0A4C1W7I6"/>
<keyword evidence="2" id="KW-1185">Reference proteome</keyword>
<reference evidence="1 2" key="1">
    <citation type="journal article" date="2019" name="Commun. Biol.">
        <title>The bagworm genome reveals a unique fibroin gene that provides high tensile strength.</title>
        <authorList>
            <person name="Kono N."/>
            <person name="Nakamura H."/>
            <person name="Ohtoshi R."/>
            <person name="Tomita M."/>
            <person name="Numata K."/>
            <person name="Arakawa K."/>
        </authorList>
    </citation>
    <scope>NUCLEOTIDE SEQUENCE [LARGE SCALE GENOMIC DNA]</scope>
</reference>
<gene>
    <name evidence="1" type="ORF">EVAR_32502_1</name>
</gene>
<dbReference type="EMBL" id="BGZK01000493">
    <property type="protein sequence ID" value="GBP46983.1"/>
    <property type="molecule type" value="Genomic_DNA"/>
</dbReference>
<protein>
    <submittedName>
        <fullName evidence="1">Uncharacterized protein</fullName>
    </submittedName>
</protein>
<proteinExistence type="predicted"/>
<sequence length="111" mass="13063">MTDFEGLIMKLEVWHWNSIMRKRILDVIELVGIVWRCTLNMSYFQDFATNHNYRYQFERSRSFDPASTLDFDPSPVANFGLGPAFDSDSDPFLDLSPSPSVQIRFRYQSRL</sequence>
<dbReference type="Proteomes" id="UP000299102">
    <property type="component" value="Unassembled WGS sequence"/>
</dbReference>
<organism evidence="1 2">
    <name type="scientific">Eumeta variegata</name>
    <name type="common">Bagworm moth</name>
    <name type="synonym">Eumeta japonica</name>
    <dbReference type="NCBI Taxonomy" id="151549"/>
    <lineage>
        <taxon>Eukaryota</taxon>
        <taxon>Metazoa</taxon>
        <taxon>Ecdysozoa</taxon>
        <taxon>Arthropoda</taxon>
        <taxon>Hexapoda</taxon>
        <taxon>Insecta</taxon>
        <taxon>Pterygota</taxon>
        <taxon>Neoptera</taxon>
        <taxon>Endopterygota</taxon>
        <taxon>Lepidoptera</taxon>
        <taxon>Glossata</taxon>
        <taxon>Ditrysia</taxon>
        <taxon>Tineoidea</taxon>
        <taxon>Psychidae</taxon>
        <taxon>Oiketicinae</taxon>
        <taxon>Eumeta</taxon>
    </lineage>
</organism>
<comment type="caution">
    <text evidence="1">The sequence shown here is derived from an EMBL/GenBank/DDBJ whole genome shotgun (WGS) entry which is preliminary data.</text>
</comment>
<evidence type="ECO:0000313" key="2">
    <source>
        <dbReference type="Proteomes" id="UP000299102"/>
    </source>
</evidence>